<keyword evidence="2" id="KW-1185">Reference proteome</keyword>
<comment type="caution">
    <text evidence="1">The sequence shown here is derived from an EMBL/GenBank/DDBJ whole genome shotgun (WGS) entry which is preliminary data.</text>
</comment>
<dbReference type="Proteomes" id="UP000774750">
    <property type="component" value="Unassembled WGS sequence"/>
</dbReference>
<organism evidence="1 2">
    <name type="scientific">Merdimmobilis hominis</name>
    <dbReference type="NCBI Taxonomy" id="2897707"/>
    <lineage>
        <taxon>Bacteria</taxon>
        <taxon>Bacillati</taxon>
        <taxon>Bacillota</taxon>
        <taxon>Clostridia</taxon>
        <taxon>Eubacteriales</taxon>
        <taxon>Oscillospiraceae</taxon>
        <taxon>Merdimmobilis</taxon>
    </lineage>
</organism>
<evidence type="ECO:0000313" key="2">
    <source>
        <dbReference type="Proteomes" id="UP000774750"/>
    </source>
</evidence>
<reference evidence="1" key="2">
    <citation type="journal article" date="2021" name="Sci. Rep.">
        <title>The distribution of antibiotic resistance genes in chicken gut microbiota commensals.</title>
        <authorList>
            <person name="Juricova H."/>
            <person name="Matiasovicova J."/>
            <person name="Kubasova T."/>
            <person name="Cejkova D."/>
            <person name="Rychlik I."/>
        </authorList>
    </citation>
    <scope>NUCLEOTIDE SEQUENCE</scope>
    <source>
        <strain evidence="1">An559</strain>
    </source>
</reference>
<reference evidence="1" key="1">
    <citation type="submission" date="2020-08" db="EMBL/GenBank/DDBJ databases">
        <authorList>
            <person name="Cejkova D."/>
            <person name="Kubasova T."/>
            <person name="Jahodarova E."/>
            <person name="Rychlik I."/>
        </authorList>
    </citation>
    <scope>NUCLEOTIDE SEQUENCE</scope>
    <source>
        <strain evidence="1">An559</strain>
    </source>
</reference>
<gene>
    <name evidence="1" type="ORF">H6A12_08830</name>
</gene>
<evidence type="ECO:0000313" key="1">
    <source>
        <dbReference type="EMBL" id="MBM6921257.1"/>
    </source>
</evidence>
<accession>A0A938X5S6</accession>
<sequence length="186" mass="20356">MLLYETNHVRIKRRKRMTGKKLIALCAALVLVIGTVGATIAWLTAQTNPVINTFDPSHVSCAVDENFDSESGLKENVRIQNTSDIPAYIRVRLVSYNKEGDTIVGGAGELPQDKDLNLTDWVKIGAYYYCKVPVAAGEFTPELIKSYQLKEGQVLEVLAEAIQSEPAKAVTEAWGVSVDADGNITE</sequence>
<dbReference type="RefSeq" id="WP_204447009.1">
    <property type="nucleotide sequence ID" value="NZ_JACJKY010000013.1"/>
</dbReference>
<protein>
    <submittedName>
        <fullName evidence="1">Uncharacterized protein</fullName>
    </submittedName>
</protein>
<dbReference type="AlphaFoldDB" id="A0A938X5S6"/>
<proteinExistence type="predicted"/>
<dbReference type="EMBL" id="JACJKY010000013">
    <property type="protein sequence ID" value="MBM6921257.1"/>
    <property type="molecule type" value="Genomic_DNA"/>
</dbReference>
<name>A0A938X5S6_9FIRM</name>